<dbReference type="AlphaFoldDB" id="A0AAW1TJ41"/>
<comment type="caution">
    <text evidence="1">The sequence shown here is derived from an EMBL/GenBank/DDBJ whole genome shotgun (WGS) entry which is preliminary data.</text>
</comment>
<gene>
    <name evidence="1" type="ORF">WA026_009839</name>
</gene>
<evidence type="ECO:0000313" key="2">
    <source>
        <dbReference type="Proteomes" id="UP001431783"/>
    </source>
</evidence>
<sequence>MKTIFQTICFIEKLIENSDSTTFICRETQLSSKSEEKNFFPIFFSNQIDENFSEILMKIFMLKIDVFIQNRVRRSRIHKQFSRKPHGLLNNVKGICRKIRKYTK</sequence>
<name>A0AAW1TJ41_9CUCU</name>
<organism evidence="1 2">
    <name type="scientific">Henosepilachna vigintioctopunctata</name>
    <dbReference type="NCBI Taxonomy" id="420089"/>
    <lineage>
        <taxon>Eukaryota</taxon>
        <taxon>Metazoa</taxon>
        <taxon>Ecdysozoa</taxon>
        <taxon>Arthropoda</taxon>
        <taxon>Hexapoda</taxon>
        <taxon>Insecta</taxon>
        <taxon>Pterygota</taxon>
        <taxon>Neoptera</taxon>
        <taxon>Endopterygota</taxon>
        <taxon>Coleoptera</taxon>
        <taxon>Polyphaga</taxon>
        <taxon>Cucujiformia</taxon>
        <taxon>Coccinelloidea</taxon>
        <taxon>Coccinellidae</taxon>
        <taxon>Epilachninae</taxon>
        <taxon>Epilachnini</taxon>
        <taxon>Henosepilachna</taxon>
    </lineage>
</organism>
<proteinExistence type="predicted"/>
<accession>A0AAW1TJ41</accession>
<dbReference type="EMBL" id="JARQZJ010000004">
    <property type="protein sequence ID" value="KAK9870882.1"/>
    <property type="molecule type" value="Genomic_DNA"/>
</dbReference>
<protein>
    <submittedName>
        <fullName evidence="1">Uncharacterized protein</fullName>
    </submittedName>
</protein>
<reference evidence="1 2" key="1">
    <citation type="submission" date="2023-03" db="EMBL/GenBank/DDBJ databases">
        <title>Genome insight into feeding habits of ladybird beetles.</title>
        <authorList>
            <person name="Li H.-S."/>
            <person name="Huang Y.-H."/>
            <person name="Pang H."/>
        </authorList>
    </citation>
    <scope>NUCLEOTIDE SEQUENCE [LARGE SCALE GENOMIC DNA]</scope>
    <source>
        <strain evidence="1">SYSU_2023b</strain>
        <tissue evidence="1">Whole body</tissue>
    </source>
</reference>
<evidence type="ECO:0000313" key="1">
    <source>
        <dbReference type="EMBL" id="KAK9870882.1"/>
    </source>
</evidence>
<keyword evidence="2" id="KW-1185">Reference proteome</keyword>
<dbReference type="Proteomes" id="UP001431783">
    <property type="component" value="Unassembled WGS sequence"/>
</dbReference>